<evidence type="ECO:0000313" key="6">
    <source>
        <dbReference type="Proteomes" id="UP001148312"/>
    </source>
</evidence>
<evidence type="ECO:0000256" key="1">
    <source>
        <dbReference type="ARBA" id="ARBA00022679"/>
    </source>
</evidence>
<feature type="region of interest" description="Disordered" evidence="3">
    <location>
        <begin position="152"/>
        <end position="178"/>
    </location>
</feature>
<dbReference type="Pfam" id="PF00581">
    <property type="entry name" value="Rhodanese"/>
    <property type="match status" value="1"/>
</dbReference>
<dbReference type="InterPro" id="IPR045078">
    <property type="entry name" value="TST/MPST-like"/>
</dbReference>
<dbReference type="EMBL" id="JAPWDQ010000004">
    <property type="protein sequence ID" value="KAJ5489757.1"/>
    <property type="molecule type" value="Genomic_DNA"/>
</dbReference>
<dbReference type="AlphaFoldDB" id="A0A9W9XFH2"/>
<dbReference type="InterPro" id="IPR001763">
    <property type="entry name" value="Rhodanese-like_dom"/>
</dbReference>
<dbReference type="GeneID" id="81624498"/>
<gene>
    <name evidence="5" type="ORF">N7539_004647</name>
</gene>
<protein>
    <recommendedName>
        <fullName evidence="4">Rhodanese domain-containing protein</fullName>
    </recommendedName>
</protein>
<evidence type="ECO:0000259" key="4">
    <source>
        <dbReference type="PROSITE" id="PS50206"/>
    </source>
</evidence>
<keyword evidence="1" id="KW-0808">Transferase</keyword>
<evidence type="ECO:0000313" key="5">
    <source>
        <dbReference type="EMBL" id="KAJ5489757.1"/>
    </source>
</evidence>
<comment type="caution">
    <text evidence="5">The sequence shown here is derived from an EMBL/GenBank/DDBJ whole genome shotgun (WGS) entry which is preliminary data.</text>
</comment>
<feature type="domain" description="Rhodanese" evidence="4">
    <location>
        <begin position="208"/>
        <end position="323"/>
    </location>
</feature>
<dbReference type="PANTHER" id="PTHR11364:SF27">
    <property type="entry name" value="SULFURTRANSFERASE"/>
    <property type="match status" value="1"/>
</dbReference>
<organism evidence="5 6">
    <name type="scientific">Penicillium diatomitis</name>
    <dbReference type="NCBI Taxonomy" id="2819901"/>
    <lineage>
        <taxon>Eukaryota</taxon>
        <taxon>Fungi</taxon>
        <taxon>Dikarya</taxon>
        <taxon>Ascomycota</taxon>
        <taxon>Pezizomycotina</taxon>
        <taxon>Eurotiomycetes</taxon>
        <taxon>Eurotiomycetidae</taxon>
        <taxon>Eurotiales</taxon>
        <taxon>Aspergillaceae</taxon>
        <taxon>Penicillium</taxon>
    </lineage>
</organism>
<dbReference type="SUPFAM" id="SSF52821">
    <property type="entry name" value="Rhodanese/Cell cycle control phosphatase"/>
    <property type="match status" value="2"/>
</dbReference>
<dbReference type="PROSITE" id="PS50206">
    <property type="entry name" value="RHODANESE_3"/>
    <property type="match status" value="2"/>
</dbReference>
<dbReference type="InterPro" id="IPR036873">
    <property type="entry name" value="Rhodanese-like_dom_sf"/>
</dbReference>
<keyword evidence="6" id="KW-1185">Reference proteome</keyword>
<reference evidence="5" key="1">
    <citation type="submission" date="2022-12" db="EMBL/GenBank/DDBJ databases">
        <authorList>
            <person name="Petersen C."/>
        </authorList>
    </citation>
    <scope>NUCLEOTIDE SEQUENCE</scope>
    <source>
        <strain evidence="5">IBT 30728</strain>
    </source>
</reference>
<evidence type="ECO:0000256" key="2">
    <source>
        <dbReference type="ARBA" id="ARBA00022737"/>
    </source>
</evidence>
<feature type="compositionally biased region" description="Basic and acidic residues" evidence="3">
    <location>
        <begin position="162"/>
        <end position="172"/>
    </location>
</feature>
<evidence type="ECO:0000256" key="3">
    <source>
        <dbReference type="SAM" id="MobiDB-lite"/>
    </source>
</evidence>
<dbReference type="SMART" id="SM00450">
    <property type="entry name" value="RHOD"/>
    <property type="match status" value="2"/>
</dbReference>
<dbReference type="GO" id="GO:0004792">
    <property type="term" value="F:thiosulfate-cyanide sulfurtransferase activity"/>
    <property type="evidence" value="ECO:0007669"/>
    <property type="project" value="TreeGrafter"/>
</dbReference>
<accession>A0A9W9XFH2</accession>
<sequence length="327" mass="35962">MTSSSTPFTSLFVTPSEFHRVLSRTSDCDPNGPRVIPLVAGRKSNVQSFEAQHVPGSIFFNMDTMRDTSSPYPMMLPTTSQFASYMSKLRIKPDDVLVVYDPLEPGFYSSPRVAWICRYFGHRAVHILNTFPRYVEEGYPVAEGPVNGGFSGTEALDGDGDGCDKSKNERDSVGSYPESLLPDPERVVAFEELRGMIKDGLTQEKDKELKELQIIDSRPSNRFSGPVDPDLSVLPRGHIPSAINVPFSSLVGPENTVRSPDELKQLFITAGVKQNVPTVLYCNTGVTAAGLDMALKASGLAVQTRLYDGSWSEWSKRADQPGEKVCE</sequence>
<dbReference type="PANTHER" id="PTHR11364">
    <property type="entry name" value="THIOSULFATE SULFERTANSFERASE"/>
    <property type="match status" value="1"/>
</dbReference>
<dbReference type="CDD" id="cd01449">
    <property type="entry name" value="TST_Repeat_2"/>
    <property type="match status" value="1"/>
</dbReference>
<dbReference type="Gene3D" id="3.40.250.10">
    <property type="entry name" value="Rhodanese-like domain"/>
    <property type="match status" value="2"/>
</dbReference>
<dbReference type="RefSeq" id="XP_056791790.1">
    <property type="nucleotide sequence ID" value="XM_056934249.1"/>
</dbReference>
<dbReference type="Proteomes" id="UP001148312">
    <property type="component" value="Unassembled WGS sequence"/>
</dbReference>
<dbReference type="CDD" id="cd01448">
    <property type="entry name" value="TST_Repeat_1"/>
    <property type="match status" value="1"/>
</dbReference>
<feature type="domain" description="Rhodanese" evidence="4">
    <location>
        <begin position="42"/>
        <end position="143"/>
    </location>
</feature>
<keyword evidence="2" id="KW-0677">Repeat</keyword>
<name>A0A9W9XFH2_9EURO</name>
<dbReference type="GO" id="GO:0005739">
    <property type="term" value="C:mitochondrion"/>
    <property type="evidence" value="ECO:0007669"/>
    <property type="project" value="TreeGrafter"/>
</dbReference>
<reference evidence="5" key="2">
    <citation type="journal article" date="2023" name="IMA Fungus">
        <title>Comparative genomic study of the Penicillium genus elucidates a diverse pangenome and 15 lateral gene transfer events.</title>
        <authorList>
            <person name="Petersen C."/>
            <person name="Sorensen T."/>
            <person name="Nielsen M.R."/>
            <person name="Sondergaard T.E."/>
            <person name="Sorensen J.L."/>
            <person name="Fitzpatrick D.A."/>
            <person name="Frisvad J.C."/>
            <person name="Nielsen K.L."/>
        </authorList>
    </citation>
    <scope>NUCLEOTIDE SEQUENCE</scope>
    <source>
        <strain evidence="5">IBT 30728</strain>
    </source>
</reference>
<proteinExistence type="predicted"/>